<comment type="caution">
    <text evidence="1">The sequence shown here is derived from an EMBL/GenBank/DDBJ whole genome shotgun (WGS) entry which is preliminary data.</text>
</comment>
<dbReference type="Gene3D" id="3.40.30.10">
    <property type="entry name" value="Glutaredoxin"/>
    <property type="match status" value="1"/>
</dbReference>
<dbReference type="OrthoDB" id="428577at2759"/>
<evidence type="ECO:0000313" key="1">
    <source>
        <dbReference type="EMBL" id="KAF6021301.1"/>
    </source>
</evidence>
<accession>A0A7J7J6Y7</accession>
<organism evidence="1 2">
    <name type="scientific">Bugula neritina</name>
    <name type="common">Brown bryozoan</name>
    <name type="synonym">Sertularia neritina</name>
    <dbReference type="NCBI Taxonomy" id="10212"/>
    <lineage>
        <taxon>Eukaryota</taxon>
        <taxon>Metazoa</taxon>
        <taxon>Spiralia</taxon>
        <taxon>Lophotrochozoa</taxon>
        <taxon>Bryozoa</taxon>
        <taxon>Gymnolaemata</taxon>
        <taxon>Cheilostomatida</taxon>
        <taxon>Flustrina</taxon>
        <taxon>Buguloidea</taxon>
        <taxon>Bugulidae</taxon>
        <taxon>Bugula</taxon>
    </lineage>
</organism>
<sequence length="177" mass="19974">MYFLQYMMSSCCTFQLQELFYTSKGTFRRSAMAADTKAAGGPPHVALRVALGLVYCTGAILRYIVCKIIFLLSDYAGLKSVESFVCGQLKKLLMNSITNKRLKERFEGENPFRRMISVERLVMYIHIIMSNALYKEAYQGLPAPDGDVIDLESKKVSTLLSFAKKGRPFVLNFGSYT</sequence>
<reference evidence="1" key="1">
    <citation type="submission" date="2020-06" db="EMBL/GenBank/DDBJ databases">
        <title>Draft genome of Bugula neritina, a colonial animal packing powerful symbionts and potential medicines.</title>
        <authorList>
            <person name="Rayko M."/>
        </authorList>
    </citation>
    <scope>NUCLEOTIDE SEQUENCE [LARGE SCALE GENOMIC DNA]</scope>
    <source>
        <strain evidence="1">Kwan_BN1</strain>
    </source>
</reference>
<dbReference type="GO" id="GO:0004800">
    <property type="term" value="F:thyroxine 5'-deiodinase activity"/>
    <property type="evidence" value="ECO:0007669"/>
    <property type="project" value="InterPro"/>
</dbReference>
<dbReference type="Proteomes" id="UP000593567">
    <property type="component" value="Unassembled WGS sequence"/>
</dbReference>
<dbReference type="EMBL" id="VXIV02003071">
    <property type="protein sequence ID" value="KAF6021301.1"/>
    <property type="molecule type" value="Genomic_DNA"/>
</dbReference>
<proteinExistence type="predicted"/>
<name>A0A7J7J6Y7_BUGNE</name>
<dbReference type="Pfam" id="PF00837">
    <property type="entry name" value="T4_deiodinase"/>
    <property type="match status" value="1"/>
</dbReference>
<evidence type="ECO:0000313" key="2">
    <source>
        <dbReference type="Proteomes" id="UP000593567"/>
    </source>
</evidence>
<protein>
    <recommendedName>
        <fullName evidence="3">Iodothyronine deiodinase</fullName>
    </recommendedName>
</protein>
<keyword evidence="2" id="KW-1185">Reference proteome</keyword>
<evidence type="ECO:0008006" key="3">
    <source>
        <dbReference type="Google" id="ProtNLM"/>
    </source>
</evidence>
<gene>
    <name evidence="1" type="ORF">EB796_020394</name>
</gene>
<dbReference type="InterPro" id="IPR000643">
    <property type="entry name" value="Iodothyronine_deiodinase"/>
</dbReference>
<dbReference type="AlphaFoldDB" id="A0A7J7J6Y7"/>